<keyword evidence="2" id="KW-1185">Reference proteome</keyword>
<comment type="caution">
    <text evidence="1">The sequence shown here is derived from an EMBL/GenBank/DDBJ whole genome shotgun (WGS) entry which is preliminary data.</text>
</comment>
<evidence type="ECO:0000313" key="2">
    <source>
        <dbReference type="Proteomes" id="UP000828390"/>
    </source>
</evidence>
<dbReference type="AlphaFoldDB" id="A0A9D4MMR3"/>
<dbReference type="EMBL" id="JAIWYP010000001">
    <property type="protein sequence ID" value="KAH3878499.1"/>
    <property type="molecule type" value="Genomic_DNA"/>
</dbReference>
<sequence length="64" mass="7284">MFVIPGQGYTSHNYSFSELEWMLSQTGAVNTDLEEAPRREVKDVMNIAIRDSAINRGDDVDDDY</sequence>
<organism evidence="1 2">
    <name type="scientific">Dreissena polymorpha</name>
    <name type="common">Zebra mussel</name>
    <name type="synonym">Mytilus polymorpha</name>
    <dbReference type="NCBI Taxonomy" id="45954"/>
    <lineage>
        <taxon>Eukaryota</taxon>
        <taxon>Metazoa</taxon>
        <taxon>Spiralia</taxon>
        <taxon>Lophotrochozoa</taxon>
        <taxon>Mollusca</taxon>
        <taxon>Bivalvia</taxon>
        <taxon>Autobranchia</taxon>
        <taxon>Heteroconchia</taxon>
        <taxon>Euheterodonta</taxon>
        <taxon>Imparidentia</taxon>
        <taxon>Neoheterodontei</taxon>
        <taxon>Myida</taxon>
        <taxon>Dreissenoidea</taxon>
        <taxon>Dreissenidae</taxon>
        <taxon>Dreissena</taxon>
    </lineage>
</organism>
<reference evidence="1" key="2">
    <citation type="submission" date="2020-11" db="EMBL/GenBank/DDBJ databases">
        <authorList>
            <person name="McCartney M.A."/>
            <person name="Auch B."/>
            <person name="Kono T."/>
            <person name="Mallez S."/>
            <person name="Becker A."/>
            <person name="Gohl D.M."/>
            <person name="Silverstein K.A.T."/>
            <person name="Koren S."/>
            <person name="Bechman K.B."/>
            <person name="Herman A."/>
            <person name="Abrahante J.E."/>
            <person name="Garbe J."/>
        </authorList>
    </citation>
    <scope>NUCLEOTIDE SEQUENCE</scope>
    <source>
        <strain evidence="1">Duluth1</strain>
        <tissue evidence="1">Whole animal</tissue>
    </source>
</reference>
<gene>
    <name evidence="1" type="ORF">DPMN_002395</name>
</gene>
<name>A0A9D4MMR3_DREPO</name>
<protein>
    <submittedName>
        <fullName evidence="1">Uncharacterized protein</fullName>
    </submittedName>
</protein>
<proteinExistence type="predicted"/>
<accession>A0A9D4MMR3</accession>
<reference evidence="1" key="1">
    <citation type="journal article" date="2019" name="bioRxiv">
        <title>The Genome of the Zebra Mussel, Dreissena polymorpha: A Resource for Invasive Species Research.</title>
        <authorList>
            <person name="McCartney M.A."/>
            <person name="Auch B."/>
            <person name="Kono T."/>
            <person name="Mallez S."/>
            <person name="Zhang Y."/>
            <person name="Obille A."/>
            <person name="Becker A."/>
            <person name="Abrahante J.E."/>
            <person name="Garbe J."/>
            <person name="Badalamenti J.P."/>
            <person name="Herman A."/>
            <person name="Mangelson H."/>
            <person name="Liachko I."/>
            <person name="Sullivan S."/>
            <person name="Sone E.D."/>
            <person name="Koren S."/>
            <person name="Silverstein K.A.T."/>
            <person name="Beckman K.B."/>
            <person name="Gohl D.M."/>
        </authorList>
    </citation>
    <scope>NUCLEOTIDE SEQUENCE</scope>
    <source>
        <strain evidence="1">Duluth1</strain>
        <tissue evidence="1">Whole animal</tissue>
    </source>
</reference>
<dbReference type="Proteomes" id="UP000828390">
    <property type="component" value="Unassembled WGS sequence"/>
</dbReference>
<evidence type="ECO:0000313" key="1">
    <source>
        <dbReference type="EMBL" id="KAH3878499.1"/>
    </source>
</evidence>